<gene>
    <name evidence="11" type="ORF">ACJMK2_027989</name>
</gene>
<feature type="domain" description="C2" evidence="9">
    <location>
        <begin position="46"/>
        <end position="162"/>
    </location>
</feature>
<feature type="domain" description="CUE" evidence="10">
    <location>
        <begin position="236"/>
        <end position="279"/>
    </location>
</feature>
<evidence type="ECO:0000256" key="4">
    <source>
        <dbReference type="ARBA" id="ARBA00022588"/>
    </source>
</evidence>
<evidence type="ECO:0000259" key="9">
    <source>
        <dbReference type="PROSITE" id="PS50004"/>
    </source>
</evidence>
<evidence type="ECO:0000256" key="6">
    <source>
        <dbReference type="ARBA" id="ARBA00022859"/>
    </source>
</evidence>
<dbReference type="SMART" id="SM00239">
    <property type="entry name" value="C2"/>
    <property type="match status" value="1"/>
</dbReference>
<proteinExistence type="inferred from homology"/>
<evidence type="ECO:0008006" key="13">
    <source>
        <dbReference type="Google" id="ProtNLM"/>
    </source>
</evidence>
<dbReference type="InterPro" id="IPR035892">
    <property type="entry name" value="C2_domain_sf"/>
</dbReference>
<accession>A0ABD3X9K6</accession>
<evidence type="ECO:0000256" key="8">
    <source>
        <dbReference type="ARBA" id="ARBA00023198"/>
    </source>
</evidence>
<protein>
    <recommendedName>
        <fullName evidence="13">Toll-interacting protein</fullName>
    </recommendedName>
</protein>
<name>A0ABD3X9K6_SINWO</name>
<comment type="subcellular location">
    <subcellularLocation>
        <location evidence="1">Cytoplasm</location>
    </subcellularLocation>
</comment>
<dbReference type="PANTHER" id="PTHR16461">
    <property type="entry name" value="TOLL-INTERACTING PROTEIN"/>
    <property type="match status" value="1"/>
</dbReference>
<evidence type="ECO:0000313" key="12">
    <source>
        <dbReference type="Proteomes" id="UP001634394"/>
    </source>
</evidence>
<dbReference type="InterPro" id="IPR009060">
    <property type="entry name" value="UBA-like_sf"/>
</dbReference>
<reference evidence="11 12" key="1">
    <citation type="submission" date="2024-11" db="EMBL/GenBank/DDBJ databases">
        <title>Chromosome-level genome assembly of the freshwater bivalve Anodonta woodiana.</title>
        <authorList>
            <person name="Chen X."/>
        </authorList>
    </citation>
    <scope>NUCLEOTIDE SEQUENCE [LARGE SCALE GENOMIC DNA]</scope>
    <source>
        <strain evidence="11">MN2024</strain>
        <tissue evidence="11">Gills</tissue>
    </source>
</reference>
<comment type="similarity">
    <text evidence="2">Belongs to the tollip family.</text>
</comment>
<keyword evidence="12" id="KW-1185">Reference proteome</keyword>
<dbReference type="PROSITE" id="PS50004">
    <property type="entry name" value="C2"/>
    <property type="match status" value="1"/>
</dbReference>
<evidence type="ECO:0000313" key="11">
    <source>
        <dbReference type="EMBL" id="KAL3881563.1"/>
    </source>
</evidence>
<dbReference type="FunFam" id="2.60.40.150:FF:000055">
    <property type="entry name" value="Toll-interacting protein-like Protein"/>
    <property type="match status" value="1"/>
</dbReference>
<keyword evidence="6" id="KW-0391">Immunity</keyword>
<dbReference type="GO" id="GO:0006914">
    <property type="term" value="P:autophagy"/>
    <property type="evidence" value="ECO:0007669"/>
    <property type="project" value="UniProtKB-KW"/>
</dbReference>
<keyword evidence="4" id="KW-0399">Innate immunity</keyword>
<dbReference type="GO" id="GO:0005737">
    <property type="term" value="C:cytoplasm"/>
    <property type="evidence" value="ECO:0007669"/>
    <property type="project" value="UniProtKB-SubCell"/>
</dbReference>
<dbReference type="Pfam" id="PF02845">
    <property type="entry name" value="CUE"/>
    <property type="match status" value="1"/>
</dbReference>
<dbReference type="Pfam" id="PF00168">
    <property type="entry name" value="C2"/>
    <property type="match status" value="1"/>
</dbReference>
<dbReference type="EMBL" id="JBJQND010000003">
    <property type="protein sequence ID" value="KAL3881563.1"/>
    <property type="molecule type" value="Genomic_DNA"/>
</dbReference>
<dbReference type="CDD" id="cd04016">
    <property type="entry name" value="C2_Tollip"/>
    <property type="match status" value="1"/>
</dbReference>
<evidence type="ECO:0000256" key="2">
    <source>
        <dbReference type="ARBA" id="ARBA00009278"/>
    </source>
</evidence>
<sequence>MSTTDANGSRWKNQVLVNELPEDFLRVGGSVQEQQVMTDERLAQILQAQQQAGVGMVPANLAGRLSLSVIQAKLAKNYGITKMDPYCRIRIGHAVFETPTAYNGAKNPRWNKMVSCYIPHGVKNLYIEIFDERSFTVDDRIAWAYITIPEDALTGGTIDEWFPLSGKQGDEKEGMINLIFSFTPANALPATSIIQASGYSAPLVYQYPPSAVLQPVYPMQQQQQPMQPPRQQRPGYTEADFKQVKDMFPNLDDEIILSVFAANSGNKDATINSLLSMSAE</sequence>
<evidence type="ECO:0000256" key="7">
    <source>
        <dbReference type="ARBA" id="ARBA00023006"/>
    </source>
</evidence>
<evidence type="ECO:0000256" key="3">
    <source>
        <dbReference type="ARBA" id="ARBA00022490"/>
    </source>
</evidence>
<dbReference type="Gene3D" id="1.10.8.10">
    <property type="entry name" value="DNA helicase RuvA subunit, C-terminal domain"/>
    <property type="match status" value="1"/>
</dbReference>
<keyword evidence="7" id="KW-0072">Autophagy</keyword>
<dbReference type="Proteomes" id="UP001634394">
    <property type="component" value="Unassembled WGS sequence"/>
</dbReference>
<dbReference type="InterPro" id="IPR003892">
    <property type="entry name" value="CUE"/>
</dbReference>
<dbReference type="SUPFAM" id="SSF49562">
    <property type="entry name" value="C2 domain (Calcium/lipid-binding domain, CaLB)"/>
    <property type="match status" value="1"/>
</dbReference>
<dbReference type="PANTHER" id="PTHR16461:SF5">
    <property type="entry name" value="TOLL-INTERACTING PROTEIN"/>
    <property type="match status" value="1"/>
</dbReference>
<dbReference type="AlphaFoldDB" id="A0ABD3X9K6"/>
<keyword evidence="3" id="KW-0963">Cytoplasm</keyword>
<keyword evidence="8" id="KW-0395">Inflammatory response</keyword>
<dbReference type="SMART" id="SM00546">
    <property type="entry name" value="CUE"/>
    <property type="match status" value="1"/>
</dbReference>
<dbReference type="FunFam" id="1.10.8.10:FF:000036">
    <property type="entry name" value="Toll-interacting protein-like Protein"/>
    <property type="match status" value="1"/>
</dbReference>
<dbReference type="InterPro" id="IPR000008">
    <property type="entry name" value="C2_dom"/>
</dbReference>
<evidence type="ECO:0000259" key="10">
    <source>
        <dbReference type="PROSITE" id="PS51140"/>
    </source>
</evidence>
<organism evidence="11 12">
    <name type="scientific">Sinanodonta woodiana</name>
    <name type="common">Chinese pond mussel</name>
    <name type="synonym">Anodonta woodiana</name>
    <dbReference type="NCBI Taxonomy" id="1069815"/>
    <lineage>
        <taxon>Eukaryota</taxon>
        <taxon>Metazoa</taxon>
        <taxon>Spiralia</taxon>
        <taxon>Lophotrochozoa</taxon>
        <taxon>Mollusca</taxon>
        <taxon>Bivalvia</taxon>
        <taxon>Autobranchia</taxon>
        <taxon>Heteroconchia</taxon>
        <taxon>Palaeoheterodonta</taxon>
        <taxon>Unionida</taxon>
        <taxon>Unionoidea</taxon>
        <taxon>Unionidae</taxon>
        <taxon>Unioninae</taxon>
        <taxon>Sinanodonta</taxon>
    </lineage>
</organism>
<comment type="caution">
    <text evidence="11">The sequence shown here is derived from an EMBL/GenBank/DDBJ whole genome shotgun (WGS) entry which is preliminary data.</text>
</comment>
<evidence type="ECO:0000256" key="1">
    <source>
        <dbReference type="ARBA" id="ARBA00004496"/>
    </source>
</evidence>
<evidence type="ECO:0000256" key="5">
    <source>
        <dbReference type="ARBA" id="ARBA00022737"/>
    </source>
</evidence>
<dbReference type="InterPro" id="IPR041799">
    <property type="entry name" value="TOLIP_CUE"/>
</dbReference>
<keyword evidence="5" id="KW-0677">Repeat</keyword>
<dbReference type="GO" id="GO:0045087">
    <property type="term" value="P:innate immune response"/>
    <property type="evidence" value="ECO:0007669"/>
    <property type="project" value="UniProtKB-KW"/>
</dbReference>
<dbReference type="CDD" id="cd14363">
    <property type="entry name" value="CUE_TOLIP"/>
    <property type="match status" value="1"/>
</dbReference>
<dbReference type="InterPro" id="IPR037301">
    <property type="entry name" value="Tollip_C2"/>
</dbReference>
<dbReference type="Gene3D" id="2.60.40.150">
    <property type="entry name" value="C2 domain"/>
    <property type="match status" value="1"/>
</dbReference>
<dbReference type="SUPFAM" id="SSF46934">
    <property type="entry name" value="UBA-like"/>
    <property type="match status" value="1"/>
</dbReference>
<dbReference type="PROSITE" id="PS51140">
    <property type="entry name" value="CUE"/>
    <property type="match status" value="1"/>
</dbReference>